<proteinExistence type="predicted"/>
<keyword evidence="5" id="KW-1185">Reference proteome</keyword>
<organism evidence="2 5">
    <name type="scientific">Paenibacillus donghaensis</name>
    <dbReference type="NCBI Taxonomy" id="414771"/>
    <lineage>
        <taxon>Bacteria</taxon>
        <taxon>Bacillati</taxon>
        <taxon>Bacillota</taxon>
        <taxon>Bacilli</taxon>
        <taxon>Bacillales</taxon>
        <taxon>Paenibacillaceae</taxon>
        <taxon>Paenibacillus</taxon>
    </lineage>
</organism>
<dbReference type="KEGG" id="pdh:B9T62_06665"/>
<dbReference type="OrthoDB" id="2665955at2"/>
<dbReference type="KEGG" id="pdh:B9T62_15985"/>
<dbReference type="RefSeq" id="WP_087914532.1">
    <property type="nucleotide sequence ID" value="NZ_CP021780.1"/>
</dbReference>
<dbReference type="EMBL" id="CP021780">
    <property type="protein sequence ID" value="ASA20512.1"/>
    <property type="molecule type" value="Genomic_DNA"/>
</dbReference>
<feature type="region of interest" description="Disordered" evidence="1">
    <location>
        <begin position="1"/>
        <end position="24"/>
    </location>
</feature>
<feature type="compositionally biased region" description="Basic and acidic residues" evidence="1">
    <location>
        <begin position="1"/>
        <end position="16"/>
    </location>
</feature>
<evidence type="ECO:0000313" key="5">
    <source>
        <dbReference type="Proteomes" id="UP000249890"/>
    </source>
</evidence>
<protein>
    <submittedName>
        <fullName evidence="2">Uncharacterized protein</fullName>
    </submittedName>
</protein>
<evidence type="ECO:0000313" key="4">
    <source>
        <dbReference type="EMBL" id="ASA22147.1"/>
    </source>
</evidence>
<evidence type="ECO:0000313" key="3">
    <source>
        <dbReference type="EMBL" id="ASA21396.1"/>
    </source>
</evidence>
<name>A0A2Z2KI12_9BACL</name>
<dbReference type="EMBL" id="CP021780">
    <property type="protein sequence ID" value="ASA22147.1"/>
    <property type="molecule type" value="Genomic_DNA"/>
</dbReference>
<dbReference type="KEGG" id="pdh:B9T62_11765"/>
<dbReference type="Proteomes" id="UP000249890">
    <property type="component" value="Chromosome"/>
</dbReference>
<sequence>MGKEQGQKSGQDKEQELDLWNPWEEEEEPEVWIDYICVKCGMMDPVPEFIVAECSYELEGGESPEFFCPVCNGTLVRKEEPADK</sequence>
<reference evidence="2 5" key="1">
    <citation type="submission" date="2017-06" db="EMBL/GenBank/DDBJ databases">
        <title>Complete genome sequence of Paenibacillus donghaensis KCTC 13049T isolated from East Sea sediment, South Korea.</title>
        <authorList>
            <person name="Jung B.K."/>
            <person name="Hong S.-J."/>
            <person name="Shin J.-H."/>
        </authorList>
    </citation>
    <scope>NUCLEOTIDE SEQUENCE [LARGE SCALE GENOMIC DNA]</scope>
    <source>
        <strain evidence="2 5">KCTC 13049</strain>
    </source>
</reference>
<accession>A0A2Z2KI12</accession>
<dbReference type="EMBL" id="CP021780">
    <property type="protein sequence ID" value="ASA21396.1"/>
    <property type="molecule type" value="Genomic_DNA"/>
</dbReference>
<dbReference type="AlphaFoldDB" id="A0A2Z2KI12"/>
<evidence type="ECO:0000313" key="2">
    <source>
        <dbReference type="EMBL" id="ASA20512.1"/>
    </source>
</evidence>
<gene>
    <name evidence="2" type="ORF">B9T62_06665</name>
    <name evidence="3" type="ORF">B9T62_11765</name>
    <name evidence="4" type="ORF">B9T62_15985</name>
</gene>
<evidence type="ECO:0000256" key="1">
    <source>
        <dbReference type="SAM" id="MobiDB-lite"/>
    </source>
</evidence>